<dbReference type="SUPFAM" id="SSF53067">
    <property type="entry name" value="Actin-like ATPase domain"/>
    <property type="match status" value="2"/>
</dbReference>
<evidence type="ECO:0000259" key="1">
    <source>
        <dbReference type="SMART" id="SM00842"/>
    </source>
</evidence>
<reference evidence="2 3" key="1">
    <citation type="submission" date="2020-02" db="EMBL/GenBank/DDBJ databases">
        <title>Comparative genomics of sulfur disproportionating microorganisms.</title>
        <authorList>
            <person name="Ward L.M."/>
            <person name="Bertran E."/>
            <person name="Johnston D.T."/>
        </authorList>
    </citation>
    <scope>NUCLEOTIDE SEQUENCE [LARGE SCALE GENOMIC DNA]</scope>
    <source>
        <strain evidence="2 3">DSM 100025</strain>
    </source>
</reference>
<dbReference type="InterPro" id="IPR043129">
    <property type="entry name" value="ATPase_NBD"/>
</dbReference>
<keyword evidence="3" id="KW-1185">Reference proteome</keyword>
<proteinExistence type="predicted"/>
<dbReference type="Gene3D" id="3.30.1490.300">
    <property type="match status" value="1"/>
</dbReference>
<dbReference type="PANTHER" id="PTHR32432:SF3">
    <property type="entry name" value="ETHANOLAMINE UTILIZATION PROTEIN EUTJ"/>
    <property type="match status" value="1"/>
</dbReference>
<dbReference type="NCBIfam" id="TIGR01175">
    <property type="entry name" value="pilM"/>
    <property type="match status" value="1"/>
</dbReference>
<dbReference type="AlphaFoldDB" id="A0A6N9TXK6"/>
<dbReference type="EMBL" id="JAAGRR010000132">
    <property type="protein sequence ID" value="NDY43206.1"/>
    <property type="molecule type" value="Genomic_DNA"/>
</dbReference>
<dbReference type="PIRSF" id="PIRSF019169">
    <property type="entry name" value="PilM"/>
    <property type="match status" value="1"/>
</dbReference>
<dbReference type="SMART" id="SM00842">
    <property type="entry name" value="FtsA"/>
    <property type="match status" value="1"/>
</dbReference>
<dbReference type="CDD" id="cd24049">
    <property type="entry name" value="ASKHA_NBD_PilM"/>
    <property type="match status" value="1"/>
</dbReference>
<dbReference type="Proteomes" id="UP000469346">
    <property type="component" value="Unassembled WGS sequence"/>
</dbReference>
<feature type="domain" description="SHS2" evidence="1">
    <location>
        <begin position="17"/>
        <end position="184"/>
    </location>
</feature>
<name>A0A6N9TXK6_DISTH</name>
<dbReference type="GO" id="GO:0051301">
    <property type="term" value="P:cell division"/>
    <property type="evidence" value="ECO:0007669"/>
    <property type="project" value="InterPro"/>
</dbReference>
<dbReference type="Gene3D" id="3.30.420.40">
    <property type="match status" value="2"/>
</dbReference>
<evidence type="ECO:0000313" key="2">
    <source>
        <dbReference type="EMBL" id="NDY43206.1"/>
    </source>
</evidence>
<dbReference type="InterPro" id="IPR005883">
    <property type="entry name" value="PilM"/>
</dbReference>
<dbReference type="PANTHER" id="PTHR32432">
    <property type="entry name" value="CELL DIVISION PROTEIN FTSA-RELATED"/>
    <property type="match status" value="1"/>
</dbReference>
<sequence length="359" mass="38428">MKLSSLASKLKGRPARVLGLDVGSHSIKLVELVESGGGLVLRRVGKALLPPGAIADGSIQDRDEVMESLTALLGNLQPKTRRAATSIAGYSVIVKRITVPYATEREIEDNLVAEAENYVPFEIEDVYVDFYILRSPGEGEKPESEIFLVAAKKEVVDDYATVIQDVGLTPAVVDVDAFAMGNAFENAYGKVAEAVALVDIGASKTNLNVVAKGQSLFARDMAFGGRQLTEAIMEATGLDYPEAERLKISGTNDAALQSEAASVCQRVCRAWGAEIRKAVDFFVANAQAEEKPTRILLSGGTALMQGLDRFLGQEAKLPVQVFEPWRNISAEKGVDARYLAAVGPQMAIATGLALRTADL</sequence>
<dbReference type="InterPro" id="IPR050696">
    <property type="entry name" value="FtsA/MreB"/>
</dbReference>
<dbReference type="InterPro" id="IPR003494">
    <property type="entry name" value="SHS2_FtsA"/>
</dbReference>
<dbReference type="Pfam" id="PF11104">
    <property type="entry name" value="PilM_2"/>
    <property type="match status" value="1"/>
</dbReference>
<evidence type="ECO:0000313" key="3">
    <source>
        <dbReference type="Proteomes" id="UP000469346"/>
    </source>
</evidence>
<accession>A0A6N9TXK6</accession>
<comment type="caution">
    <text evidence="2">The sequence shown here is derived from an EMBL/GenBank/DDBJ whole genome shotgun (WGS) entry which is preliminary data.</text>
</comment>
<dbReference type="RefSeq" id="WP_163299318.1">
    <property type="nucleotide sequence ID" value="NZ_JAAGRR010000132.1"/>
</dbReference>
<gene>
    <name evidence="2" type="primary">pilM</name>
    <name evidence="2" type="ORF">G3N55_10180</name>
</gene>
<protein>
    <submittedName>
        <fullName evidence="2">Type IV pilus assembly protein PilM</fullName>
    </submittedName>
</protein>
<organism evidence="2 3">
    <name type="scientific">Dissulfurirhabdus thermomarina</name>
    <dbReference type="NCBI Taxonomy" id="1765737"/>
    <lineage>
        <taxon>Bacteria</taxon>
        <taxon>Deltaproteobacteria</taxon>
        <taxon>Dissulfurirhabdaceae</taxon>
        <taxon>Dissulfurirhabdus</taxon>
    </lineage>
</organism>